<dbReference type="PANTHER" id="PTHR33908:SF11">
    <property type="entry name" value="MEMBRANE PROTEIN"/>
    <property type="match status" value="1"/>
</dbReference>
<keyword evidence="3 10" id="KW-0328">Glycosyltransferase</keyword>
<feature type="transmembrane region" description="Helical" evidence="8">
    <location>
        <begin position="198"/>
        <end position="215"/>
    </location>
</feature>
<dbReference type="GO" id="GO:0005886">
    <property type="term" value="C:plasma membrane"/>
    <property type="evidence" value="ECO:0007669"/>
    <property type="project" value="UniProtKB-SubCell"/>
</dbReference>
<comment type="subcellular location">
    <subcellularLocation>
        <location evidence="1">Cell membrane</location>
        <topology evidence="1">Multi-pass membrane protein</topology>
    </subcellularLocation>
</comment>
<reference evidence="10 11" key="1">
    <citation type="journal article" date="2015" name="Nature">
        <title>rRNA introns, odd ribosomes, and small enigmatic genomes across a large radiation of phyla.</title>
        <authorList>
            <person name="Brown C.T."/>
            <person name="Hug L.A."/>
            <person name="Thomas B.C."/>
            <person name="Sharon I."/>
            <person name="Castelle C.J."/>
            <person name="Singh A."/>
            <person name="Wilkins M.J."/>
            <person name="Williams K.H."/>
            <person name="Banfield J.F."/>
        </authorList>
    </citation>
    <scope>NUCLEOTIDE SEQUENCE [LARGE SCALE GENOMIC DNA]</scope>
</reference>
<dbReference type="GO" id="GO:0009103">
    <property type="term" value="P:lipopolysaccharide biosynthetic process"/>
    <property type="evidence" value="ECO:0007669"/>
    <property type="project" value="UniProtKB-ARBA"/>
</dbReference>
<feature type="transmembrane region" description="Helical" evidence="8">
    <location>
        <begin position="315"/>
        <end position="335"/>
    </location>
</feature>
<evidence type="ECO:0000256" key="2">
    <source>
        <dbReference type="ARBA" id="ARBA00022475"/>
    </source>
</evidence>
<evidence type="ECO:0000256" key="4">
    <source>
        <dbReference type="ARBA" id="ARBA00022679"/>
    </source>
</evidence>
<accession>A0A0G1RE78</accession>
<proteinExistence type="predicted"/>
<feature type="domain" description="Glycosyltransferase RgtA/B/C/D-like" evidence="9">
    <location>
        <begin position="59"/>
        <end position="193"/>
    </location>
</feature>
<evidence type="ECO:0000256" key="3">
    <source>
        <dbReference type="ARBA" id="ARBA00022676"/>
    </source>
</evidence>
<dbReference type="PANTHER" id="PTHR33908">
    <property type="entry name" value="MANNOSYLTRANSFERASE YKCB-RELATED"/>
    <property type="match status" value="1"/>
</dbReference>
<feature type="transmembrane region" description="Helical" evidence="8">
    <location>
        <begin position="132"/>
        <end position="148"/>
    </location>
</feature>
<dbReference type="InterPro" id="IPR038731">
    <property type="entry name" value="RgtA/B/C-like"/>
</dbReference>
<feature type="transmembrane region" description="Helical" evidence="8">
    <location>
        <begin position="261"/>
        <end position="279"/>
    </location>
</feature>
<keyword evidence="2" id="KW-1003">Cell membrane</keyword>
<evidence type="ECO:0000256" key="1">
    <source>
        <dbReference type="ARBA" id="ARBA00004651"/>
    </source>
</evidence>
<dbReference type="Pfam" id="PF13231">
    <property type="entry name" value="PMT_2"/>
    <property type="match status" value="1"/>
</dbReference>
<feature type="transmembrane region" description="Helical" evidence="8">
    <location>
        <begin position="101"/>
        <end position="120"/>
    </location>
</feature>
<evidence type="ECO:0000256" key="6">
    <source>
        <dbReference type="ARBA" id="ARBA00022989"/>
    </source>
</evidence>
<dbReference type="GO" id="GO:0016763">
    <property type="term" value="F:pentosyltransferase activity"/>
    <property type="evidence" value="ECO:0007669"/>
    <property type="project" value="TreeGrafter"/>
</dbReference>
<evidence type="ECO:0000256" key="8">
    <source>
        <dbReference type="SAM" id="Phobius"/>
    </source>
</evidence>
<evidence type="ECO:0000256" key="7">
    <source>
        <dbReference type="ARBA" id="ARBA00023136"/>
    </source>
</evidence>
<feature type="transmembrane region" description="Helical" evidence="8">
    <location>
        <begin position="342"/>
        <end position="361"/>
    </location>
</feature>
<evidence type="ECO:0000259" key="9">
    <source>
        <dbReference type="Pfam" id="PF13231"/>
    </source>
</evidence>
<name>A0A0G1RE78_9BACT</name>
<keyword evidence="5 8" id="KW-0812">Transmembrane</keyword>
<keyword evidence="4 10" id="KW-0808">Transferase</keyword>
<evidence type="ECO:0000313" key="10">
    <source>
        <dbReference type="EMBL" id="KKU55451.1"/>
    </source>
</evidence>
<sequence>MIFFILGAAFALRTYRTADFLGFWYDQGRDALVIWDLWHKGKFFLIGPTTGIEGIFLGPFYYYLIAPFYLLGRGNPIFPAVWLVIINLAGIYLAYHIGTRFFSRTAGFFAAVFLAFSWSISFSHRWLSNPTPLPFFALLTILSLLHVINGRRRWWWLLGLAAGLSLHLEAASATFFLPSILVVLLWRRKHLKASPRDFLISFSFFGLTLLPQIVFDFRHGHLLFNAFRKFLIADSSFQPRLTELLTSRLRFYFDIFTNKFFLSREISRLFVVILTVLAFSARRRLPKIPTLTLLVWWLVPVISLLFYHGNNGYVWDYYFTGVFPVMVILVASVLASAFSAGTLSRLTVIAIIGIFLYHNFWQLGLALTRPHPGSVTLSSSLAAVDWVYQDTAGLPFNTDVYVPPVIPYAYDYLFLWRGMTRYRHQQLSALTTRLYTLYEPDGQHPQFLDAWLARQATIGSVEETVRFNSITVSRRHRFKLSD</sequence>
<feature type="transmembrane region" description="Helical" evidence="8">
    <location>
        <begin position="291"/>
        <end position="309"/>
    </location>
</feature>
<gene>
    <name evidence="10" type="ORF">UX78_C0020G0016</name>
</gene>
<feature type="transmembrane region" description="Helical" evidence="8">
    <location>
        <begin position="42"/>
        <end position="65"/>
    </location>
</feature>
<keyword evidence="6 8" id="KW-1133">Transmembrane helix</keyword>
<keyword evidence="7 8" id="KW-0472">Membrane</keyword>
<organism evidence="10 11">
    <name type="scientific">Candidatus Amesbacteria bacterium GW2011_GWA2_47_11</name>
    <dbReference type="NCBI Taxonomy" id="1618357"/>
    <lineage>
        <taxon>Bacteria</taxon>
        <taxon>Candidatus Amesiibacteriota</taxon>
    </lineage>
</organism>
<dbReference type="EMBL" id="LCNM01000020">
    <property type="protein sequence ID" value="KKU55451.1"/>
    <property type="molecule type" value="Genomic_DNA"/>
</dbReference>
<comment type="caution">
    <text evidence="10">The sequence shown here is derived from an EMBL/GenBank/DDBJ whole genome shotgun (WGS) entry which is preliminary data.</text>
</comment>
<protein>
    <submittedName>
        <fullName evidence="10">Dolichyl-phosphate-mannose-protein mannosyltransferase</fullName>
    </submittedName>
</protein>
<feature type="transmembrane region" description="Helical" evidence="8">
    <location>
        <begin position="77"/>
        <end position="95"/>
    </location>
</feature>
<dbReference type="Proteomes" id="UP000034607">
    <property type="component" value="Unassembled WGS sequence"/>
</dbReference>
<dbReference type="AlphaFoldDB" id="A0A0G1RE78"/>
<feature type="transmembrane region" description="Helical" evidence="8">
    <location>
        <begin position="154"/>
        <end position="186"/>
    </location>
</feature>
<evidence type="ECO:0000256" key="5">
    <source>
        <dbReference type="ARBA" id="ARBA00022692"/>
    </source>
</evidence>
<dbReference type="InterPro" id="IPR050297">
    <property type="entry name" value="LipidA_mod_glycosyltrf_83"/>
</dbReference>
<evidence type="ECO:0000313" key="11">
    <source>
        <dbReference type="Proteomes" id="UP000034607"/>
    </source>
</evidence>